<gene>
    <name evidence="4" type="ORF">SPPG_06502</name>
</gene>
<dbReference type="PANTHER" id="PTHR14164:SF12">
    <property type="entry name" value="PERICENTRIOLAR MATERIAL 1 PROTEIN"/>
    <property type="match status" value="1"/>
</dbReference>
<dbReference type="PANTHER" id="PTHR14164">
    <property type="entry name" value="PERICENTRIOLAR MATERIAL 1-RELATED"/>
    <property type="match status" value="1"/>
</dbReference>
<evidence type="ECO:0000313" key="4">
    <source>
        <dbReference type="EMBL" id="KNC98092.1"/>
    </source>
</evidence>
<feature type="compositionally biased region" description="Polar residues" evidence="2">
    <location>
        <begin position="357"/>
        <end position="374"/>
    </location>
</feature>
<dbReference type="AlphaFoldDB" id="A0A0L0HAB6"/>
<dbReference type="GeneID" id="27689796"/>
<dbReference type="RefSeq" id="XP_016606132.1">
    <property type="nucleotide sequence ID" value="XM_016754701.1"/>
</dbReference>
<dbReference type="Proteomes" id="UP000053201">
    <property type="component" value="Unassembled WGS sequence"/>
</dbReference>
<feature type="region of interest" description="Disordered" evidence="2">
    <location>
        <begin position="357"/>
        <end position="397"/>
    </location>
</feature>
<dbReference type="Pfam" id="PF15717">
    <property type="entry name" value="PCM1_C"/>
    <property type="match status" value="1"/>
</dbReference>
<dbReference type="VEuPathDB" id="FungiDB:SPPG_06502"/>
<feature type="domain" description="Pericentriolar material 1 protein C-terminal" evidence="3">
    <location>
        <begin position="490"/>
        <end position="546"/>
    </location>
</feature>
<dbReference type="InParanoid" id="A0A0L0HAB6"/>
<dbReference type="GO" id="GO:0071539">
    <property type="term" value="P:protein localization to centrosome"/>
    <property type="evidence" value="ECO:0007669"/>
    <property type="project" value="InterPro"/>
</dbReference>
<dbReference type="GO" id="GO:1905515">
    <property type="term" value="P:non-motile cilium assembly"/>
    <property type="evidence" value="ECO:0007669"/>
    <property type="project" value="TreeGrafter"/>
</dbReference>
<accession>A0A0L0HAB6</accession>
<sequence>MTAFIEDAKALASEEYIATSSCPRSSNPSPDMKLIDAAEIDDIMKAIDAIASSELEVSPALKQLVELKQMHEVRDTQLRQLQALREQYERNEERANEQLSVFAERQAELEELRDQFAIVKAMRGYEGSDDIDPGERDIVSGEQRTGKQTLEMLTDAEQQDHSKVAALRRELAFLEDIKRGLDAKKKALQDAYPAENVTVASVDQLANLDSAMSDQHRVAEAANVHFQQNEDPREFALEELMRRLEAASVGGNGQMRRAEPRVPSHLHYYAGNAEQRVDQSVPEDVSDADIQNIEQGMQEVLAQMGTVEKAREMATDEQKQQFDELFARLKGQLGELVQVQNKVTYFRNLLKTQASVGQSSLQQERNIEQVQSAPSRARAGNGPSNANSKRPGPNFPAVHNLLPYDHRSASPGQYRSVEVDQAVRGLNQYKEGGFIENRGDASWVEAAEVDEYDIKEEVPDVYAEGTNMSGNDMETSITPEAKRLYTDCTLCLFDQCKDKIYRCAASLISKHETEPYFLLQLFRGAEKLGNTYLRQRLLLALDDVLEEAEGLERERGRGEERPTKRGRFFEENQV</sequence>
<dbReference type="GO" id="GO:0036064">
    <property type="term" value="C:ciliary basal body"/>
    <property type="evidence" value="ECO:0007669"/>
    <property type="project" value="TreeGrafter"/>
</dbReference>
<evidence type="ECO:0000313" key="5">
    <source>
        <dbReference type="Proteomes" id="UP000053201"/>
    </source>
</evidence>
<feature type="region of interest" description="Disordered" evidence="2">
    <location>
        <begin position="550"/>
        <end position="574"/>
    </location>
</feature>
<evidence type="ECO:0000256" key="1">
    <source>
        <dbReference type="SAM" id="Coils"/>
    </source>
</evidence>
<dbReference type="EMBL" id="KQ257461">
    <property type="protein sequence ID" value="KNC98092.1"/>
    <property type="molecule type" value="Genomic_DNA"/>
</dbReference>
<dbReference type="OrthoDB" id="2125770at2759"/>
<name>A0A0L0HAB6_SPIPD</name>
<organism evidence="4 5">
    <name type="scientific">Spizellomyces punctatus (strain DAOM BR117)</name>
    <dbReference type="NCBI Taxonomy" id="645134"/>
    <lineage>
        <taxon>Eukaryota</taxon>
        <taxon>Fungi</taxon>
        <taxon>Fungi incertae sedis</taxon>
        <taxon>Chytridiomycota</taxon>
        <taxon>Chytridiomycota incertae sedis</taxon>
        <taxon>Chytridiomycetes</taxon>
        <taxon>Spizellomycetales</taxon>
        <taxon>Spizellomycetaceae</taxon>
        <taxon>Spizellomyces</taxon>
    </lineage>
</organism>
<dbReference type="GO" id="GO:0034454">
    <property type="term" value="P:microtubule anchoring at centrosome"/>
    <property type="evidence" value="ECO:0007669"/>
    <property type="project" value="InterPro"/>
</dbReference>
<dbReference type="InterPro" id="IPR031446">
    <property type="entry name" value="PCM1_C"/>
</dbReference>
<dbReference type="InterPro" id="IPR024138">
    <property type="entry name" value="Pericentriolar_Pcm1"/>
</dbReference>
<proteinExistence type="predicted"/>
<evidence type="ECO:0000259" key="3">
    <source>
        <dbReference type="Pfam" id="PF15717"/>
    </source>
</evidence>
<keyword evidence="5" id="KW-1185">Reference proteome</keyword>
<feature type="coiled-coil region" evidence="1">
    <location>
        <begin position="164"/>
        <end position="191"/>
    </location>
</feature>
<protein>
    <recommendedName>
        <fullName evidence="3">Pericentriolar material 1 protein C-terminal domain-containing protein</fullName>
    </recommendedName>
</protein>
<reference evidence="4 5" key="1">
    <citation type="submission" date="2009-08" db="EMBL/GenBank/DDBJ databases">
        <title>The Genome Sequence of Spizellomyces punctatus strain DAOM BR117.</title>
        <authorList>
            <consortium name="The Broad Institute Genome Sequencing Platform"/>
            <person name="Russ C."/>
            <person name="Cuomo C."/>
            <person name="Shea T."/>
            <person name="Young S.K."/>
            <person name="Zeng Q."/>
            <person name="Koehrsen M."/>
            <person name="Haas B."/>
            <person name="Borodovsky M."/>
            <person name="Guigo R."/>
            <person name="Alvarado L."/>
            <person name="Berlin A."/>
            <person name="Bochicchio J."/>
            <person name="Borenstein D."/>
            <person name="Chapman S."/>
            <person name="Chen Z."/>
            <person name="Engels R."/>
            <person name="Freedman E."/>
            <person name="Gellesch M."/>
            <person name="Goldberg J."/>
            <person name="Griggs A."/>
            <person name="Gujja S."/>
            <person name="Heiman D."/>
            <person name="Hepburn T."/>
            <person name="Howarth C."/>
            <person name="Jen D."/>
            <person name="Larson L."/>
            <person name="Lewis B."/>
            <person name="Mehta T."/>
            <person name="Park D."/>
            <person name="Pearson M."/>
            <person name="Roberts A."/>
            <person name="Saif S."/>
            <person name="Shenoy N."/>
            <person name="Sisk P."/>
            <person name="Stolte C."/>
            <person name="Sykes S."/>
            <person name="Thomson T."/>
            <person name="Walk T."/>
            <person name="White J."/>
            <person name="Yandava C."/>
            <person name="Burger G."/>
            <person name="Gray M.W."/>
            <person name="Holland P.W.H."/>
            <person name="King N."/>
            <person name="Lang F.B.F."/>
            <person name="Roger A.J."/>
            <person name="Ruiz-Trillo I."/>
            <person name="Lander E."/>
            <person name="Nusbaum C."/>
        </authorList>
    </citation>
    <scope>NUCLEOTIDE SEQUENCE [LARGE SCALE GENOMIC DNA]</scope>
    <source>
        <strain evidence="4 5">DAOM BR117</strain>
    </source>
</reference>
<dbReference type="STRING" id="645134.A0A0L0HAB6"/>
<keyword evidence="1" id="KW-0175">Coiled coil</keyword>
<evidence type="ECO:0000256" key="2">
    <source>
        <dbReference type="SAM" id="MobiDB-lite"/>
    </source>
</evidence>
<feature type="coiled-coil region" evidence="1">
    <location>
        <begin position="67"/>
        <end position="105"/>
    </location>
</feature>